<dbReference type="EMBL" id="QPFP01000134">
    <property type="protein sequence ID" value="TEB20677.1"/>
    <property type="molecule type" value="Genomic_DNA"/>
</dbReference>
<gene>
    <name evidence="1" type="ORF">FA13DRAFT_204335</name>
</gene>
<proteinExistence type="predicted"/>
<evidence type="ECO:0000313" key="1">
    <source>
        <dbReference type="EMBL" id="TEB20677.1"/>
    </source>
</evidence>
<name>A0A4Y7SFR2_COPMI</name>
<protein>
    <submittedName>
        <fullName evidence="1">Uncharacterized protein</fullName>
    </submittedName>
</protein>
<sequence>MGMSVGLGGTIVGVTGGFGPGGRMIVGLGGSGTTIVVGLGGMGTVNVGFSISSARATGSAALCALRAQARTTKVAKKPLNCMLR</sequence>
<dbReference type="Proteomes" id="UP000298030">
    <property type="component" value="Unassembled WGS sequence"/>
</dbReference>
<organism evidence="1 2">
    <name type="scientific">Coprinellus micaceus</name>
    <name type="common">Glistening ink-cap mushroom</name>
    <name type="synonym">Coprinus micaceus</name>
    <dbReference type="NCBI Taxonomy" id="71717"/>
    <lineage>
        <taxon>Eukaryota</taxon>
        <taxon>Fungi</taxon>
        <taxon>Dikarya</taxon>
        <taxon>Basidiomycota</taxon>
        <taxon>Agaricomycotina</taxon>
        <taxon>Agaricomycetes</taxon>
        <taxon>Agaricomycetidae</taxon>
        <taxon>Agaricales</taxon>
        <taxon>Agaricineae</taxon>
        <taxon>Psathyrellaceae</taxon>
        <taxon>Coprinellus</taxon>
    </lineage>
</organism>
<evidence type="ECO:0000313" key="2">
    <source>
        <dbReference type="Proteomes" id="UP000298030"/>
    </source>
</evidence>
<keyword evidence="2" id="KW-1185">Reference proteome</keyword>
<comment type="caution">
    <text evidence="1">The sequence shown here is derived from an EMBL/GenBank/DDBJ whole genome shotgun (WGS) entry which is preliminary data.</text>
</comment>
<accession>A0A4Y7SFR2</accession>
<reference evidence="1 2" key="1">
    <citation type="journal article" date="2019" name="Nat. Ecol. Evol.">
        <title>Megaphylogeny resolves global patterns of mushroom evolution.</title>
        <authorList>
            <person name="Varga T."/>
            <person name="Krizsan K."/>
            <person name="Foldi C."/>
            <person name="Dima B."/>
            <person name="Sanchez-Garcia M."/>
            <person name="Sanchez-Ramirez S."/>
            <person name="Szollosi G.J."/>
            <person name="Szarkandi J.G."/>
            <person name="Papp V."/>
            <person name="Albert L."/>
            <person name="Andreopoulos W."/>
            <person name="Angelini C."/>
            <person name="Antonin V."/>
            <person name="Barry K.W."/>
            <person name="Bougher N.L."/>
            <person name="Buchanan P."/>
            <person name="Buyck B."/>
            <person name="Bense V."/>
            <person name="Catcheside P."/>
            <person name="Chovatia M."/>
            <person name="Cooper J."/>
            <person name="Damon W."/>
            <person name="Desjardin D."/>
            <person name="Finy P."/>
            <person name="Geml J."/>
            <person name="Haridas S."/>
            <person name="Hughes K."/>
            <person name="Justo A."/>
            <person name="Karasinski D."/>
            <person name="Kautmanova I."/>
            <person name="Kiss B."/>
            <person name="Kocsube S."/>
            <person name="Kotiranta H."/>
            <person name="LaButti K.M."/>
            <person name="Lechner B.E."/>
            <person name="Liimatainen K."/>
            <person name="Lipzen A."/>
            <person name="Lukacs Z."/>
            <person name="Mihaltcheva S."/>
            <person name="Morgado L.N."/>
            <person name="Niskanen T."/>
            <person name="Noordeloos M.E."/>
            <person name="Ohm R.A."/>
            <person name="Ortiz-Santana B."/>
            <person name="Ovrebo C."/>
            <person name="Racz N."/>
            <person name="Riley R."/>
            <person name="Savchenko A."/>
            <person name="Shiryaev A."/>
            <person name="Soop K."/>
            <person name="Spirin V."/>
            <person name="Szebenyi C."/>
            <person name="Tomsovsky M."/>
            <person name="Tulloss R.E."/>
            <person name="Uehling J."/>
            <person name="Grigoriev I.V."/>
            <person name="Vagvolgyi C."/>
            <person name="Papp T."/>
            <person name="Martin F.M."/>
            <person name="Miettinen O."/>
            <person name="Hibbett D.S."/>
            <person name="Nagy L.G."/>
        </authorList>
    </citation>
    <scope>NUCLEOTIDE SEQUENCE [LARGE SCALE GENOMIC DNA]</scope>
    <source>
        <strain evidence="1 2">FP101781</strain>
    </source>
</reference>
<dbReference type="AlphaFoldDB" id="A0A4Y7SFR2"/>